<evidence type="ECO:0000256" key="1">
    <source>
        <dbReference type="SAM" id="Phobius"/>
    </source>
</evidence>
<evidence type="ECO:0000313" key="6">
    <source>
        <dbReference type="Proteomes" id="UP001212085"/>
    </source>
</evidence>
<gene>
    <name evidence="3" type="ORF">FYJ82_02795</name>
    <name evidence="4" type="ORF">O6R09_07340</name>
</gene>
<feature type="transmembrane region" description="Helical" evidence="1">
    <location>
        <begin position="88"/>
        <end position="109"/>
    </location>
</feature>
<feature type="transmembrane region" description="Helical" evidence="1">
    <location>
        <begin position="186"/>
        <end position="204"/>
    </location>
</feature>
<proteinExistence type="predicted"/>
<dbReference type="Proteomes" id="UP000471052">
    <property type="component" value="Unassembled WGS sequence"/>
</dbReference>
<keyword evidence="6" id="KW-1185">Reference proteome</keyword>
<feature type="domain" description="Phosphatidic acid phosphatase type 2/haloperoxidase" evidence="2">
    <location>
        <begin position="89"/>
        <end position="201"/>
    </location>
</feature>
<dbReference type="PANTHER" id="PTHR14969">
    <property type="entry name" value="SPHINGOSINE-1-PHOSPHATE PHOSPHOHYDROLASE"/>
    <property type="match status" value="1"/>
</dbReference>
<dbReference type="GeneID" id="99636123"/>
<protein>
    <submittedName>
        <fullName evidence="3">Phosphatase PAP2 family protein</fullName>
    </submittedName>
</protein>
<evidence type="ECO:0000313" key="3">
    <source>
        <dbReference type="EMBL" id="MST53368.1"/>
    </source>
</evidence>
<dbReference type="InterPro" id="IPR000326">
    <property type="entry name" value="PAP2/HPO"/>
</dbReference>
<name>A0A6N7X3W7_STRAY</name>
<dbReference type="OrthoDB" id="9789113at2"/>
<keyword evidence="1" id="KW-1133">Transmembrane helix</keyword>
<keyword evidence="1" id="KW-0812">Transmembrane</keyword>
<dbReference type="EMBL" id="CP114883">
    <property type="protein sequence ID" value="WBB07262.1"/>
    <property type="molecule type" value="Genomic_DNA"/>
</dbReference>
<reference evidence="4 6" key="2">
    <citation type="submission" date="2022-12" db="EMBL/GenBank/DDBJ databases">
        <title>Streptococcus alactolyticus LGM, complete genome.</title>
        <authorList>
            <person name="Liu Z."/>
            <person name="Mu C."/>
            <person name="Zhu W."/>
        </authorList>
    </citation>
    <scope>NUCLEOTIDE SEQUENCE [LARGE SCALE GENOMIC DNA]</scope>
    <source>
        <strain evidence="4 6">LGM</strain>
    </source>
</reference>
<feature type="transmembrane region" description="Helical" evidence="1">
    <location>
        <begin position="129"/>
        <end position="147"/>
    </location>
</feature>
<reference evidence="3 5" key="1">
    <citation type="submission" date="2019-08" db="EMBL/GenBank/DDBJ databases">
        <title>In-depth cultivation of the pig gut microbiome towards novel bacterial diversity and tailored functional studies.</title>
        <authorList>
            <person name="Wylensek D."/>
            <person name="Hitch T.C.A."/>
            <person name="Clavel T."/>
        </authorList>
    </citation>
    <scope>NUCLEOTIDE SEQUENCE [LARGE SCALE GENOMIC DNA]</scope>
    <source>
        <strain evidence="3 5">BL-178-WT-3A</strain>
    </source>
</reference>
<feature type="transmembrane region" description="Helical" evidence="1">
    <location>
        <begin position="65"/>
        <end position="81"/>
    </location>
</feature>
<dbReference type="AlphaFoldDB" id="A0A6N7X3W7"/>
<dbReference type="CDD" id="cd03392">
    <property type="entry name" value="PAP2_like_2"/>
    <property type="match status" value="1"/>
</dbReference>
<dbReference type="SUPFAM" id="SSF48317">
    <property type="entry name" value="Acid phosphatase/Vanadium-dependent haloperoxidase"/>
    <property type="match status" value="1"/>
</dbReference>
<feature type="transmembrane region" description="Helical" evidence="1">
    <location>
        <begin position="7"/>
        <end position="25"/>
    </location>
</feature>
<dbReference type="Pfam" id="PF01569">
    <property type="entry name" value="PAP2"/>
    <property type="match status" value="1"/>
</dbReference>
<feature type="transmembrane region" description="Helical" evidence="1">
    <location>
        <begin position="159"/>
        <end position="180"/>
    </location>
</feature>
<dbReference type="InterPro" id="IPR036938">
    <property type="entry name" value="PAP2/HPO_sf"/>
</dbReference>
<keyword evidence="1" id="KW-0472">Membrane</keyword>
<dbReference type="RefSeq" id="WP_154454586.1">
    <property type="nucleotide sequence ID" value="NZ_BRXN01000004.1"/>
</dbReference>
<dbReference type="Gene3D" id="1.20.144.10">
    <property type="entry name" value="Phosphatidic acid phosphatase type 2/haloperoxidase"/>
    <property type="match status" value="2"/>
</dbReference>
<dbReference type="EMBL" id="VUNP01000008">
    <property type="protein sequence ID" value="MST53368.1"/>
    <property type="molecule type" value="Genomic_DNA"/>
</dbReference>
<organism evidence="3 5">
    <name type="scientific">Streptococcus alactolyticus</name>
    <dbReference type="NCBI Taxonomy" id="29389"/>
    <lineage>
        <taxon>Bacteria</taxon>
        <taxon>Bacillati</taxon>
        <taxon>Bacillota</taxon>
        <taxon>Bacilli</taxon>
        <taxon>Lactobacillales</taxon>
        <taxon>Streptococcaceae</taxon>
        <taxon>Streptococcus</taxon>
    </lineage>
</organism>
<dbReference type="Proteomes" id="UP001212085">
    <property type="component" value="Chromosome"/>
</dbReference>
<accession>A0A6N7X3W7</accession>
<dbReference type="SMART" id="SM00014">
    <property type="entry name" value="acidPPc"/>
    <property type="match status" value="1"/>
</dbReference>
<evidence type="ECO:0000259" key="2">
    <source>
        <dbReference type="SMART" id="SM00014"/>
    </source>
</evidence>
<evidence type="ECO:0000313" key="4">
    <source>
        <dbReference type="EMBL" id="WBB07262.1"/>
    </source>
</evidence>
<dbReference type="PANTHER" id="PTHR14969:SF13">
    <property type="entry name" value="AT30094P"/>
    <property type="match status" value="1"/>
</dbReference>
<evidence type="ECO:0000313" key="5">
    <source>
        <dbReference type="Proteomes" id="UP000471052"/>
    </source>
</evidence>
<sequence length="218" mass="25216">MKHKQSYFLGGSFALVLFMMLGYLVKFYPADLVRIDADIQIALRADLPRHWIAFFKIITNFGHEIYIFIYVFALASLFYVWKKWKMEAFLLVGNLLLMGVLSTGFKYLYNRPRPDIPYLIAKPMGASFPSWHAAATMVVALSLVVIVNQHLTQTFAKRCLQVLFIALAFATALSRIYLGVHYPSDILGGWLLAFTIVLFVYPFYAEKRFEWRFQGKQD</sequence>